<name>A0ABX5Q4L0_9BACL</name>
<accession>A0ABX5Q4L0</accession>
<comment type="similarity">
    <text evidence="1">Belongs to the glycosyltransferase 2 family.</text>
</comment>
<evidence type="ECO:0000313" key="7">
    <source>
        <dbReference type="Proteomes" id="UP000285882"/>
    </source>
</evidence>
<keyword evidence="4" id="KW-0472">Membrane</keyword>
<evidence type="ECO:0000256" key="1">
    <source>
        <dbReference type="ARBA" id="ARBA00006739"/>
    </source>
</evidence>
<evidence type="ECO:0000256" key="4">
    <source>
        <dbReference type="SAM" id="Phobius"/>
    </source>
</evidence>
<organism evidence="6 7">
    <name type="scientific">Sporolactobacillus terrae</name>
    <dbReference type="NCBI Taxonomy" id="269673"/>
    <lineage>
        <taxon>Bacteria</taxon>
        <taxon>Bacillati</taxon>
        <taxon>Bacillota</taxon>
        <taxon>Bacilli</taxon>
        <taxon>Bacillales</taxon>
        <taxon>Sporolactobacillaceae</taxon>
        <taxon>Sporolactobacillus</taxon>
    </lineage>
</organism>
<dbReference type="Proteomes" id="UP000285882">
    <property type="component" value="Chromosome"/>
</dbReference>
<evidence type="ECO:0000313" key="6">
    <source>
        <dbReference type="EMBL" id="QAA21577.1"/>
    </source>
</evidence>
<feature type="domain" description="Glycosyltransferase 2-like" evidence="5">
    <location>
        <begin position="7"/>
        <end position="135"/>
    </location>
</feature>
<proteinExistence type="inferred from homology"/>
<keyword evidence="4" id="KW-0812">Transmembrane</keyword>
<sequence>MGTPFFSVIAPVYNVKKYLSQCVDSVLSQDFKDYELILVDDGSTDGSGGICDEYTKADERVRVIHKKNGGLSDARNAGMDNASGSFLFFLDSDDWLLENNAFSTIEDIIKNKNADVVFYSYKKFFESSGQYSESMYAQVPEDADIRECIRTNAYKALAWNKVVNRSLIMEHNMRFPVGRLGEDLVWCADLLAYADKIVLCNRDLIAYRQRAGSITLNENKKFRMQHIGDTLFLMNQAIEKYGIFKDNEVKNRLIGHYLAYEYSWLLGLAFPFWECYSTEIKKLSFLLGYDLNQKAAKVLKMKHLIGLWCASMVLCVFIKMKKTRQNF</sequence>
<feature type="transmembrane region" description="Helical" evidence="4">
    <location>
        <begin position="301"/>
        <end position="318"/>
    </location>
</feature>
<dbReference type="CDD" id="cd00761">
    <property type="entry name" value="Glyco_tranf_GTA_type"/>
    <property type="match status" value="1"/>
</dbReference>
<dbReference type="PANTHER" id="PTHR22916:SF51">
    <property type="entry name" value="GLYCOSYLTRANSFERASE EPSH-RELATED"/>
    <property type="match status" value="1"/>
</dbReference>
<dbReference type="PANTHER" id="PTHR22916">
    <property type="entry name" value="GLYCOSYLTRANSFERASE"/>
    <property type="match status" value="1"/>
</dbReference>
<dbReference type="InterPro" id="IPR001173">
    <property type="entry name" value="Glyco_trans_2-like"/>
</dbReference>
<keyword evidence="2" id="KW-0328">Glycosyltransferase</keyword>
<keyword evidence="3" id="KW-0808">Transferase</keyword>
<dbReference type="Gene3D" id="3.90.550.10">
    <property type="entry name" value="Spore Coat Polysaccharide Biosynthesis Protein SpsA, Chain A"/>
    <property type="match status" value="1"/>
</dbReference>
<dbReference type="EMBL" id="CP025688">
    <property type="protein sequence ID" value="QAA21577.1"/>
    <property type="molecule type" value="Genomic_DNA"/>
</dbReference>
<dbReference type="Pfam" id="PF00535">
    <property type="entry name" value="Glycos_transf_2"/>
    <property type="match status" value="1"/>
</dbReference>
<reference evidence="6 7" key="1">
    <citation type="submission" date="2018-01" db="EMBL/GenBank/DDBJ databases">
        <title>Complete genome sequencing of Sporolactobacillus terrae DLG3.</title>
        <authorList>
            <person name="Nam Y.-D."/>
            <person name="Kang J."/>
            <person name="Chung W.-H."/>
        </authorList>
    </citation>
    <scope>NUCLEOTIDE SEQUENCE [LARGE SCALE GENOMIC DNA]</scope>
    <source>
        <strain evidence="6 7">DLG3</strain>
    </source>
</reference>
<dbReference type="SUPFAM" id="SSF53448">
    <property type="entry name" value="Nucleotide-diphospho-sugar transferases"/>
    <property type="match status" value="1"/>
</dbReference>
<dbReference type="InterPro" id="IPR029044">
    <property type="entry name" value="Nucleotide-diphossugar_trans"/>
</dbReference>
<keyword evidence="4" id="KW-1133">Transmembrane helix</keyword>
<gene>
    <name evidence="6" type="ORF">C0674_02460</name>
</gene>
<evidence type="ECO:0000256" key="2">
    <source>
        <dbReference type="ARBA" id="ARBA00022676"/>
    </source>
</evidence>
<dbReference type="RefSeq" id="WP_128166071.1">
    <property type="nucleotide sequence ID" value="NZ_CP025688.1"/>
</dbReference>
<evidence type="ECO:0000259" key="5">
    <source>
        <dbReference type="Pfam" id="PF00535"/>
    </source>
</evidence>
<protein>
    <recommendedName>
        <fullName evidence="5">Glycosyltransferase 2-like domain-containing protein</fullName>
    </recommendedName>
</protein>
<evidence type="ECO:0000256" key="3">
    <source>
        <dbReference type="ARBA" id="ARBA00022679"/>
    </source>
</evidence>
<keyword evidence="7" id="KW-1185">Reference proteome</keyword>